<evidence type="ECO:0000313" key="3">
    <source>
        <dbReference type="Proteomes" id="UP001234581"/>
    </source>
</evidence>
<dbReference type="RefSeq" id="XP_058336735.1">
    <property type="nucleotide sequence ID" value="XM_058492505.1"/>
</dbReference>
<organism evidence="2 3">
    <name type="scientific">Lichtheimia ornata</name>
    <dbReference type="NCBI Taxonomy" id="688661"/>
    <lineage>
        <taxon>Eukaryota</taxon>
        <taxon>Fungi</taxon>
        <taxon>Fungi incertae sedis</taxon>
        <taxon>Mucoromycota</taxon>
        <taxon>Mucoromycotina</taxon>
        <taxon>Mucoromycetes</taxon>
        <taxon>Mucorales</taxon>
        <taxon>Lichtheimiaceae</taxon>
        <taxon>Lichtheimia</taxon>
    </lineage>
</organism>
<dbReference type="Proteomes" id="UP001234581">
    <property type="component" value="Unassembled WGS sequence"/>
</dbReference>
<feature type="region of interest" description="Disordered" evidence="1">
    <location>
        <begin position="210"/>
        <end position="234"/>
    </location>
</feature>
<feature type="compositionally biased region" description="Polar residues" evidence="1">
    <location>
        <begin position="210"/>
        <end position="220"/>
    </location>
</feature>
<gene>
    <name evidence="2" type="ORF">O0I10_012613</name>
</gene>
<sequence length="234" mass="27063">MPKTPPLMLPPFIDQSKQSFFTNNNEQRDENEGLIEWDSFERLEREYEQTYLEDNTKTEVDSDYYDELPKHHYIYRQDPIEQRGGGGGEDYRIDQDNDHASPKDQEPQGIYGHNDTRSPNQSEQDGQEPEPAMPVSHGLMTLHERMKLHLDGIASLMEKAFEQIHQTQEGHEELAEVVRAHRLALAERGAILNQQCEQVRAHVDSIESSLQGYKRTSSSPYPSPILSRKNEHHL</sequence>
<feature type="region of interest" description="Disordered" evidence="1">
    <location>
        <begin position="72"/>
        <end position="135"/>
    </location>
</feature>
<evidence type="ECO:0000256" key="1">
    <source>
        <dbReference type="SAM" id="MobiDB-lite"/>
    </source>
</evidence>
<evidence type="ECO:0000313" key="2">
    <source>
        <dbReference type="EMBL" id="KAJ8651821.1"/>
    </source>
</evidence>
<dbReference type="EMBL" id="JARTCD010000138">
    <property type="protein sequence ID" value="KAJ8651821.1"/>
    <property type="molecule type" value="Genomic_DNA"/>
</dbReference>
<accession>A0AAD7UT63</accession>
<reference evidence="2 3" key="1">
    <citation type="submission" date="2023-03" db="EMBL/GenBank/DDBJ databases">
        <title>Genome sequence of Lichtheimia ornata CBS 291.66.</title>
        <authorList>
            <person name="Mohabir J.T."/>
            <person name="Shea T.P."/>
            <person name="Kurbessoian T."/>
            <person name="Berby B."/>
            <person name="Fontaine J."/>
            <person name="Livny J."/>
            <person name="Gnirke A."/>
            <person name="Stajich J.E."/>
            <person name="Cuomo C.A."/>
        </authorList>
    </citation>
    <scope>NUCLEOTIDE SEQUENCE [LARGE SCALE GENOMIC DNA]</scope>
    <source>
        <strain evidence="2">CBS 291.66</strain>
    </source>
</reference>
<name>A0AAD7UT63_9FUNG</name>
<keyword evidence="3" id="KW-1185">Reference proteome</keyword>
<feature type="compositionally biased region" description="Basic and acidic residues" evidence="1">
    <location>
        <begin position="89"/>
        <end position="106"/>
    </location>
</feature>
<feature type="region of interest" description="Disordered" evidence="1">
    <location>
        <begin position="1"/>
        <end position="37"/>
    </location>
</feature>
<proteinExistence type="predicted"/>
<feature type="compositionally biased region" description="Polar residues" evidence="1">
    <location>
        <begin position="15"/>
        <end position="25"/>
    </location>
</feature>
<comment type="caution">
    <text evidence="2">The sequence shown here is derived from an EMBL/GenBank/DDBJ whole genome shotgun (WGS) entry which is preliminary data.</text>
</comment>
<protein>
    <submittedName>
        <fullName evidence="2">Uncharacterized protein</fullName>
    </submittedName>
</protein>
<dbReference type="AlphaFoldDB" id="A0AAD7UT63"/>
<dbReference type="GeneID" id="83219950"/>